<comment type="caution">
    <text evidence="3">The sequence shown here is derived from an EMBL/GenBank/DDBJ whole genome shotgun (WGS) entry which is preliminary data.</text>
</comment>
<organism evidence="3 4">
    <name type="scientific">Trichogramma kaykai</name>
    <dbReference type="NCBI Taxonomy" id="54128"/>
    <lineage>
        <taxon>Eukaryota</taxon>
        <taxon>Metazoa</taxon>
        <taxon>Ecdysozoa</taxon>
        <taxon>Arthropoda</taxon>
        <taxon>Hexapoda</taxon>
        <taxon>Insecta</taxon>
        <taxon>Pterygota</taxon>
        <taxon>Neoptera</taxon>
        <taxon>Endopterygota</taxon>
        <taxon>Hymenoptera</taxon>
        <taxon>Apocrita</taxon>
        <taxon>Proctotrupomorpha</taxon>
        <taxon>Chalcidoidea</taxon>
        <taxon>Trichogrammatidae</taxon>
        <taxon>Trichogramma</taxon>
    </lineage>
</organism>
<gene>
    <name evidence="3" type="ORF">TKK_019105</name>
</gene>
<evidence type="ECO:0000313" key="4">
    <source>
        <dbReference type="Proteomes" id="UP001627154"/>
    </source>
</evidence>
<dbReference type="InterPro" id="IPR057251">
    <property type="entry name" value="FP_C"/>
</dbReference>
<feature type="domain" description="FP protein C-terminal" evidence="2">
    <location>
        <begin position="181"/>
        <end position="227"/>
    </location>
</feature>
<protein>
    <recommendedName>
        <fullName evidence="2">FP protein C-terminal domain-containing protein</fullName>
    </recommendedName>
</protein>
<evidence type="ECO:0000256" key="1">
    <source>
        <dbReference type="SAM" id="Coils"/>
    </source>
</evidence>
<reference evidence="3 4" key="1">
    <citation type="journal article" date="2024" name="bioRxiv">
        <title>A reference genome for Trichogramma kaykai: A tiny desert-dwelling parasitoid wasp with competing sex-ratio distorters.</title>
        <authorList>
            <person name="Culotta J."/>
            <person name="Lindsey A.R."/>
        </authorList>
    </citation>
    <scope>NUCLEOTIDE SEQUENCE [LARGE SCALE GENOMIC DNA]</scope>
    <source>
        <strain evidence="3 4">KSX58</strain>
    </source>
</reference>
<name>A0ABD2VWY9_9HYME</name>
<evidence type="ECO:0000259" key="2">
    <source>
        <dbReference type="Pfam" id="PF25298"/>
    </source>
</evidence>
<dbReference type="AlphaFoldDB" id="A0ABD2VWY9"/>
<proteinExistence type="predicted"/>
<dbReference type="Proteomes" id="UP001627154">
    <property type="component" value="Unassembled WGS sequence"/>
</dbReference>
<sequence length="228" mass="25805">MLADAKLDKLFEAISFVASQNANIHGALQNIKTMIGEDETRLRDLENDMSRAYLEIEKLREQVDGLSSVSRQQTTEFTVPGIPSTLPEKDDDAVIAGVLGRIGAERFLPDITRVRRMKPRNSASEFWTLLVVCKSSVVRDEIVCLKIQKGDIAVSDIIPNQASAAERKLFLNEWLPRPVHELLQEVRSKARARGYQRVWIRDGVIFVRKYSTAQRIQINSKSDIDKIA</sequence>
<keyword evidence="4" id="KW-1185">Reference proteome</keyword>
<feature type="coiled-coil region" evidence="1">
    <location>
        <begin position="28"/>
        <end position="62"/>
    </location>
</feature>
<keyword evidence="1" id="KW-0175">Coiled coil</keyword>
<dbReference type="Pfam" id="PF25298">
    <property type="entry name" value="Baculo_FP_2nd"/>
    <property type="match status" value="1"/>
</dbReference>
<accession>A0ABD2VWY9</accession>
<evidence type="ECO:0000313" key="3">
    <source>
        <dbReference type="EMBL" id="KAL3385327.1"/>
    </source>
</evidence>
<dbReference type="EMBL" id="JBJJXI010000158">
    <property type="protein sequence ID" value="KAL3385327.1"/>
    <property type="molecule type" value="Genomic_DNA"/>
</dbReference>